<feature type="compositionally biased region" description="Acidic residues" evidence="1">
    <location>
        <begin position="160"/>
        <end position="178"/>
    </location>
</feature>
<sequence>MPSHLRLQSSIEEPISANATYQTSPTLPPAKKQKMSLTQTYYVASTARSKLGREASRADHNLRLLVGHANLLDQLMVDLADAEKEQEAWFNHTVQKASKPEQPKHIQWLDEVVEEEDSDSEDESDDDSDDGSIYDEEEFNYIPLRKLRSPPVTFSSKEIEENENEIEIDAQEDEEDTADGYPLERVPSHSVEHSPPELLDDSESDDDQDTTPPSPESEAMELDEKQREAITTTHFYEKSDQSIEDYIMQQAQQPSQPMIAAY</sequence>
<dbReference type="InterPro" id="IPR037738">
    <property type="entry name" value="Ecm13-like"/>
</dbReference>
<dbReference type="AlphaFoldDB" id="A0A3M7EWA0"/>
<evidence type="ECO:0000313" key="3">
    <source>
        <dbReference type="Proteomes" id="UP000269539"/>
    </source>
</evidence>
<gene>
    <name evidence="2" type="ORF">D0864_08474</name>
</gene>
<feature type="region of interest" description="Disordered" evidence="1">
    <location>
        <begin position="154"/>
        <end position="227"/>
    </location>
</feature>
<reference evidence="2 3" key="1">
    <citation type="journal article" date="2018" name="BMC Genomics">
        <title>Genomic evidence for intraspecific hybridization in a clonal and extremely halotolerant yeast.</title>
        <authorList>
            <person name="Gostincar C."/>
            <person name="Stajich J.E."/>
            <person name="Zupancic J."/>
            <person name="Zalar P."/>
            <person name="Gunde-Cimerman N."/>
        </authorList>
    </citation>
    <scope>NUCLEOTIDE SEQUENCE [LARGE SCALE GENOMIC DNA]</scope>
    <source>
        <strain evidence="2 3">EXF-10513</strain>
    </source>
</reference>
<protein>
    <submittedName>
        <fullName evidence="2">Uncharacterized protein</fullName>
    </submittedName>
</protein>
<organism evidence="2 3">
    <name type="scientific">Hortaea werneckii</name>
    <name type="common">Black yeast</name>
    <name type="synonym">Cladosporium werneckii</name>
    <dbReference type="NCBI Taxonomy" id="91943"/>
    <lineage>
        <taxon>Eukaryota</taxon>
        <taxon>Fungi</taxon>
        <taxon>Dikarya</taxon>
        <taxon>Ascomycota</taxon>
        <taxon>Pezizomycotina</taxon>
        <taxon>Dothideomycetes</taxon>
        <taxon>Dothideomycetidae</taxon>
        <taxon>Mycosphaerellales</taxon>
        <taxon>Teratosphaeriaceae</taxon>
        <taxon>Hortaea</taxon>
    </lineage>
</organism>
<proteinExistence type="predicted"/>
<feature type="region of interest" description="Disordered" evidence="1">
    <location>
        <begin position="112"/>
        <end position="135"/>
    </location>
</feature>
<comment type="caution">
    <text evidence="2">The sequence shown here is derived from an EMBL/GenBank/DDBJ whole genome shotgun (WGS) entry which is preliminary data.</text>
</comment>
<feature type="compositionally biased region" description="Basic and acidic residues" evidence="1">
    <location>
        <begin position="186"/>
        <end position="195"/>
    </location>
</feature>
<dbReference type="EMBL" id="QWIO01000978">
    <property type="protein sequence ID" value="RMY80925.1"/>
    <property type="molecule type" value="Genomic_DNA"/>
</dbReference>
<dbReference type="Proteomes" id="UP000269539">
    <property type="component" value="Unassembled WGS sequence"/>
</dbReference>
<dbReference type="PANTHER" id="PTHR36826:SF1">
    <property type="entry name" value="PROTEIN ECM13"/>
    <property type="match status" value="1"/>
</dbReference>
<evidence type="ECO:0000256" key="1">
    <source>
        <dbReference type="SAM" id="MobiDB-lite"/>
    </source>
</evidence>
<feature type="compositionally biased region" description="Acidic residues" evidence="1">
    <location>
        <begin position="198"/>
        <end position="209"/>
    </location>
</feature>
<name>A0A3M7EWA0_HORWE</name>
<accession>A0A3M7EWA0</accession>
<dbReference type="PANTHER" id="PTHR36826">
    <property type="entry name" value="PROTEIN ECM13"/>
    <property type="match status" value="1"/>
</dbReference>
<evidence type="ECO:0000313" key="2">
    <source>
        <dbReference type="EMBL" id="RMY80925.1"/>
    </source>
</evidence>